<keyword evidence="1" id="KW-1133">Transmembrane helix</keyword>
<keyword evidence="1" id="KW-0472">Membrane</keyword>
<dbReference type="AlphaFoldDB" id="A0A3M7T4T0"/>
<evidence type="ECO:0000313" key="3">
    <source>
        <dbReference type="Proteomes" id="UP000276133"/>
    </source>
</evidence>
<name>A0A3M7T4T0_BRAPC</name>
<reference evidence="2 3" key="1">
    <citation type="journal article" date="2018" name="Sci. Rep.">
        <title>Genomic signatures of local adaptation to the degree of environmental predictability in rotifers.</title>
        <authorList>
            <person name="Franch-Gras L."/>
            <person name="Hahn C."/>
            <person name="Garcia-Roger E.M."/>
            <person name="Carmona M.J."/>
            <person name="Serra M."/>
            <person name="Gomez A."/>
        </authorList>
    </citation>
    <scope>NUCLEOTIDE SEQUENCE [LARGE SCALE GENOMIC DNA]</scope>
    <source>
        <strain evidence="2">HYR1</strain>
    </source>
</reference>
<keyword evidence="1" id="KW-0812">Transmembrane</keyword>
<evidence type="ECO:0000256" key="1">
    <source>
        <dbReference type="SAM" id="Phobius"/>
    </source>
</evidence>
<comment type="caution">
    <text evidence="2">The sequence shown here is derived from an EMBL/GenBank/DDBJ whole genome shotgun (WGS) entry which is preliminary data.</text>
</comment>
<evidence type="ECO:0000313" key="2">
    <source>
        <dbReference type="EMBL" id="RNA42919.1"/>
    </source>
</evidence>
<protein>
    <submittedName>
        <fullName evidence="2">Uncharacterized protein</fullName>
    </submittedName>
</protein>
<feature type="transmembrane region" description="Helical" evidence="1">
    <location>
        <begin position="6"/>
        <end position="22"/>
    </location>
</feature>
<dbReference type="Proteomes" id="UP000276133">
    <property type="component" value="Unassembled WGS sequence"/>
</dbReference>
<dbReference type="EMBL" id="REGN01000297">
    <property type="protein sequence ID" value="RNA42919.1"/>
    <property type="molecule type" value="Genomic_DNA"/>
</dbReference>
<gene>
    <name evidence="2" type="ORF">BpHYR1_043705</name>
</gene>
<organism evidence="2 3">
    <name type="scientific">Brachionus plicatilis</name>
    <name type="common">Marine rotifer</name>
    <name type="synonym">Brachionus muelleri</name>
    <dbReference type="NCBI Taxonomy" id="10195"/>
    <lineage>
        <taxon>Eukaryota</taxon>
        <taxon>Metazoa</taxon>
        <taxon>Spiralia</taxon>
        <taxon>Gnathifera</taxon>
        <taxon>Rotifera</taxon>
        <taxon>Eurotatoria</taxon>
        <taxon>Monogononta</taxon>
        <taxon>Pseudotrocha</taxon>
        <taxon>Ploima</taxon>
        <taxon>Brachionidae</taxon>
        <taxon>Brachionus</taxon>
    </lineage>
</organism>
<keyword evidence="3" id="KW-1185">Reference proteome</keyword>
<proteinExistence type="predicted"/>
<accession>A0A3M7T4T0</accession>
<sequence>MSHSFLYYLTFAICFTFSFLFQKKCSILKKFNGIKILQNTLQFSPICLKLISFTLNNKKISKIIFLSNWSGKQIQNRISNTFFVSLTLFSEFK</sequence>